<name>A0A4R0PRW2_9SPHI</name>
<dbReference type="Proteomes" id="UP000293925">
    <property type="component" value="Unassembled WGS sequence"/>
</dbReference>
<evidence type="ECO:0000313" key="1">
    <source>
        <dbReference type="EMBL" id="TCD21797.1"/>
    </source>
</evidence>
<reference evidence="1 2" key="1">
    <citation type="submission" date="2019-02" db="EMBL/GenBank/DDBJ databases">
        <title>Pedobacter sp. RP-3-21 sp. nov., isolated from Arctic soil.</title>
        <authorList>
            <person name="Dahal R.H."/>
        </authorList>
    </citation>
    <scope>NUCLEOTIDE SEQUENCE [LARGE SCALE GENOMIC DNA]</scope>
    <source>
        <strain evidence="1 2">RP-3-21</strain>
    </source>
</reference>
<evidence type="ECO:0000313" key="2">
    <source>
        <dbReference type="Proteomes" id="UP000293925"/>
    </source>
</evidence>
<dbReference type="RefSeq" id="WP_131532779.1">
    <property type="nucleotide sequence ID" value="NZ_SJSO01000018.1"/>
</dbReference>
<proteinExistence type="predicted"/>
<dbReference type="OrthoDB" id="7012117at2"/>
<dbReference type="PROSITE" id="PS51257">
    <property type="entry name" value="PROKAR_LIPOPROTEIN"/>
    <property type="match status" value="1"/>
</dbReference>
<comment type="caution">
    <text evidence="1">The sequence shown here is derived from an EMBL/GenBank/DDBJ whole genome shotgun (WGS) entry which is preliminary data.</text>
</comment>
<dbReference type="Gene3D" id="2.130.10.10">
    <property type="entry name" value="YVTN repeat-like/Quinoprotein amine dehydrogenase"/>
    <property type="match status" value="1"/>
</dbReference>
<sequence length="219" mass="25496">MRRFFSILILIVLTSCQENNSTFVFDPSVPYPLLNPGDFWLDKFDQRGLQHATIYQDRIYCNTINIGGDNFLYCLNPKNGLVEWRGSIDAFATQSASFINDRVVYCSYLGNISTFNKQGKVIWKAKFNHPYGGHCLDTINSKVLVKTVYWKNVSEYDLKSGKLISDNENDSLTKLIEKNVDQKRFLEKHEYRFKRNGKTYTIKSRPSRSDEVIIKIEYN</sequence>
<accession>A0A4R0PRW2</accession>
<organism evidence="1 2">
    <name type="scientific">Pedobacter psychrodurus</name>
    <dbReference type="NCBI Taxonomy" id="2530456"/>
    <lineage>
        <taxon>Bacteria</taxon>
        <taxon>Pseudomonadati</taxon>
        <taxon>Bacteroidota</taxon>
        <taxon>Sphingobacteriia</taxon>
        <taxon>Sphingobacteriales</taxon>
        <taxon>Sphingobacteriaceae</taxon>
        <taxon>Pedobacter</taxon>
    </lineage>
</organism>
<dbReference type="InterPro" id="IPR011047">
    <property type="entry name" value="Quinoprotein_ADH-like_sf"/>
</dbReference>
<dbReference type="InterPro" id="IPR015943">
    <property type="entry name" value="WD40/YVTN_repeat-like_dom_sf"/>
</dbReference>
<protein>
    <submittedName>
        <fullName evidence="1">Uncharacterized protein</fullName>
    </submittedName>
</protein>
<dbReference type="EMBL" id="SJSO01000018">
    <property type="protein sequence ID" value="TCD21797.1"/>
    <property type="molecule type" value="Genomic_DNA"/>
</dbReference>
<dbReference type="SUPFAM" id="SSF50998">
    <property type="entry name" value="Quinoprotein alcohol dehydrogenase-like"/>
    <property type="match status" value="1"/>
</dbReference>
<gene>
    <name evidence="1" type="ORF">EZ456_18705</name>
</gene>
<dbReference type="AlphaFoldDB" id="A0A4R0PRW2"/>
<keyword evidence="2" id="KW-1185">Reference proteome</keyword>